<keyword evidence="2" id="KW-1185">Reference proteome</keyword>
<evidence type="ECO:0000313" key="1">
    <source>
        <dbReference type="EnsemblMetazoa" id="PPA35482.1"/>
    </source>
</evidence>
<evidence type="ECO:0000313" key="2">
    <source>
        <dbReference type="Proteomes" id="UP000005239"/>
    </source>
</evidence>
<dbReference type="Proteomes" id="UP000005239">
    <property type="component" value="Unassembled WGS sequence"/>
</dbReference>
<reference evidence="1" key="2">
    <citation type="submission" date="2022-06" db="UniProtKB">
        <authorList>
            <consortium name="EnsemblMetazoa"/>
        </authorList>
    </citation>
    <scope>IDENTIFICATION</scope>
    <source>
        <strain evidence="1">PS312</strain>
    </source>
</reference>
<organism evidence="1 2">
    <name type="scientific">Pristionchus pacificus</name>
    <name type="common">Parasitic nematode worm</name>
    <dbReference type="NCBI Taxonomy" id="54126"/>
    <lineage>
        <taxon>Eukaryota</taxon>
        <taxon>Metazoa</taxon>
        <taxon>Ecdysozoa</taxon>
        <taxon>Nematoda</taxon>
        <taxon>Chromadorea</taxon>
        <taxon>Rhabditida</taxon>
        <taxon>Rhabditina</taxon>
        <taxon>Diplogasteromorpha</taxon>
        <taxon>Diplogasteroidea</taxon>
        <taxon>Neodiplogasteridae</taxon>
        <taxon>Pristionchus</taxon>
    </lineage>
</organism>
<proteinExistence type="predicted"/>
<dbReference type="PANTHER" id="PTHR45830">
    <property type="entry name" value="SERPENTINE RECEPTOR, CLASS I"/>
    <property type="match status" value="1"/>
</dbReference>
<dbReference type="PANTHER" id="PTHR45830:SF15">
    <property type="entry name" value="SERPENTINE RECEPTOR, CLASS I"/>
    <property type="match status" value="1"/>
</dbReference>
<name>A0A2A6B6L8_PRIPA</name>
<dbReference type="EnsemblMetazoa" id="PPA35482.1">
    <property type="protein sequence ID" value="PPA35482.1"/>
    <property type="gene ID" value="WBGene00273851"/>
</dbReference>
<reference evidence="2" key="1">
    <citation type="journal article" date="2008" name="Nat. Genet.">
        <title>The Pristionchus pacificus genome provides a unique perspective on nematode lifestyle and parasitism.</title>
        <authorList>
            <person name="Dieterich C."/>
            <person name="Clifton S.W."/>
            <person name="Schuster L.N."/>
            <person name="Chinwalla A."/>
            <person name="Delehaunty K."/>
            <person name="Dinkelacker I."/>
            <person name="Fulton L."/>
            <person name="Fulton R."/>
            <person name="Godfrey J."/>
            <person name="Minx P."/>
            <person name="Mitreva M."/>
            <person name="Roeseler W."/>
            <person name="Tian H."/>
            <person name="Witte H."/>
            <person name="Yang S.P."/>
            <person name="Wilson R.K."/>
            <person name="Sommer R.J."/>
        </authorList>
    </citation>
    <scope>NUCLEOTIDE SEQUENCE [LARGE SCALE GENOMIC DNA]</scope>
    <source>
        <strain evidence="2">PS312</strain>
    </source>
</reference>
<dbReference type="Pfam" id="PF10318">
    <property type="entry name" value="7TM_GPCR_Srh"/>
    <property type="match status" value="1"/>
</dbReference>
<accession>A0A2A6B6L8</accession>
<sequence length="363" mass="41065">MNYRNANEISAEFERFASVFFYCAGSIGTFASCITFYLLLRKRDFWSAEMRTLMINLQFQAFLSNFHFCILFTPFLFPFVGGGYCNGLLCLSGVGFHANMVLFLLFMGLLCAAFIVVFFGRFQTLLIHGSLLKVRLQFRIGYVIPVFYIYTHLSFLIIPALFFVLQTPLELQLRVVHDLNLSWEKEGKVFNIVNREDIYNVAIMVIYSLLGNLIIFGSLLIILLVLTLRIVANARHFKDHSHRAYRAKIKNALVIITQLLSSCILGIVPICIMVATVGINVGLSVQTAVVLSELCIATMCPIHDSNGAELAVYRSFSLSNSMTLNFFHDNSPLVKSAQHSTPERILNWLVHAEPGSSEYFNFL</sequence>
<dbReference type="PROSITE" id="PS51257">
    <property type="entry name" value="PROKAR_LIPOPROTEIN"/>
    <property type="match status" value="1"/>
</dbReference>
<protein>
    <submittedName>
        <fullName evidence="1">G protein-coupled receptor</fullName>
    </submittedName>
</protein>
<dbReference type="AlphaFoldDB" id="A0A2A6B6L8"/>
<gene>
    <name evidence="1" type="primary">WBGene00273851</name>
</gene>
<accession>A0A8R1YMB3</accession>
<dbReference type="InterPro" id="IPR019422">
    <property type="entry name" value="7TM_GPCR_serpentine_rcpt_Srh"/>
</dbReference>